<comment type="caution">
    <text evidence="2">The sequence shown here is derived from an EMBL/GenBank/DDBJ whole genome shotgun (WGS) entry which is preliminary data.</text>
</comment>
<evidence type="ECO:0000256" key="1">
    <source>
        <dbReference type="SAM" id="MobiDB-lite"/>
    </source>
</evidence>
<dbReference type="EMBL" id="NHSJ01000082">
    <property type="protein sequence ID" value="PPQ30260.1"/>
    <property type="molecule type" value="Genomic_DNA"/>
</dbReference>
<keyword evidence="3" id="KW-1185">Reference proteome</keyword>
<name>A0A2S6N6M2_9HYPH</name>
<evidence type="ECO:0000313" key="2">
    <source>
        <dbReference type="EMBL" id="PPQ30260.1"/>
    </source>
</evidence>
<proteinExistence type="predicted"/>
<protein>
    <submittedName>
        <fullName evidence="2">Uncharacterized protein</fullName>
    </submittedName>
</protein>
<feature type="region of interest" description="Disordered" evidence="1">
    <location>
        <begin position="74"/>
        <end position="117"/>
    </location>
</feature>
<dbReference type="RefSeq" id="WP_104508303.1">
    <property type="nucleotide sequence ID" value="NZ_JACIGC010000004.1"/>
</dbReference>
<evidence type="ECO:0000313" key="3">
    <source>
        <dbReference type="Proteomes" id="UP000239089"/>
    </source>
</evidence>
<accession>A0A2S6N6M2</accession>
<gene>
    <name evidence="2" type="ORF">CCR94_13135</name>
</gene>
<organism evidence="2 3">
    <name type="scientific">Rhodoblastus sphagnicola</name>
    <dbReference type="NCBI Taxonomy" id="333368"/>
    <lineage>
        <taxon>Bacteria</taxon>
        <taxon>Pseudomonadati</taxon>
        <taxon>Pseudomonadota</taxon>
        <taxon>Alphaproteobacteria</taxon>
        <taxon>Hyphomicrobiales</taxon>
        <taxon>Rhodoblastaceae</taxon>
        <taxon>Rhodoblastus</taxon>
    </lineage>
</organism>
<dbReference type="AlphaFoldDB" id="A0A2S6N6M2"/>
<dbReference type="Proteomes" id="UP000239089">
    <property type="component" value="Unassembled WGS sequence"/>
</dbReference>
<reference evidence="2 3" key="1">
    <citation type="journal article" date="2018" name="Arch. Microbiol.">
        <title>New insights into the metabolic potential of the phototrophic purple bacterium Rhodopila globiformis DSM 161(T) from its draft genome sequence and evidence for a vanadium-dependent nitrogenase.</title>
        <authorList>
            <person name="Imhoff J.F."/>
            <person name="Rahn T."/>
            <person name="Kunzel S."/>
            <person name="Neulinger S.C."/>
        </authorList>
    </citation>
    <scope>NUCLEOTIDE SEQUENCE [LARGE SCALE GENOMIC DNA]</scope>
    <source>
        <strain evidence="2 3">DSM 16996</strain>
    </source>
</reference>
<sequence>MSFLLRSLFWLGLVFSQIADREGASLMTLAQPAGQQLAAGAEQMKQRAVESAVASCRDNASACLALAARAAQIHAPDPAPAPSRPAAEPVVQAGGRDTLRDADRAPAWRSRRANAGA</sequence>
<feature type="compositionally biased region" description="Basic and acidic residues" evidence="1">
    <location>
        <begin position="97"/>
        <end position="106"/>
    </location>
</feature>